<keyword evidence="5" id="KW-0378">Hydrolase</keyword>
<dbReference type="PROSITE" id="PS51718">
    <property type="entry name" value="G_DYNAMIN_2"/>
    <property type="match status" value="1"/>
</dbReference>
<dbReference type="GO" id="GO:0010972">
    <property type="term" value="P:negative regulation of G2/M transition of mitotic cell cycle"/>
    <property type="evidence" value="ECO:0007669"/>
    <property type="project" value="InterPro"/>
</dbReference>
<keyword evidence="3" id="KW-0547">Nucleotide-binding</keyword>
<evidence type="ECO:0000256" key="1">
    <source>
        <dbReference type="ARBA" id="ARBA00004374"/>
    </source>
</evidence>
<keyword evidence="7 12" id="KW-0175">Coiled coil</keyword>
<feature type="region of interest" description="Disordered" evidence="13">
    <location>
        <begin position="1482"/>
        <end position="1512"/>
    </location>
</feature>
<dbReference type="Pfam" id="PF00020">
    <property type="entry name" value="TNFR_c6"/>
    <property type="match status" value="1"/>
</dbReference>
<keyword evidence="4" id="KW-1000">Mitochondrion outer membrane</keyword>
<dbReference type="InterPro" id="IPR031466">
    <property type="entry name" value="MIIP"/>
</dbReference>
<dbReference type="GO" id="GO:0005741">
    <property type="term" value="C:mitochondrial outer membrane"/>
    <property type="evidence" value="ECO:0007669"/>
    <property type="project" value="UniProtKB-SubCell"/>
</dbReference>
<evidence type="ECO:0000256" key="12">
    <source>
        <dbReference type="SAM" id="Coils"/>
    </source>
</evidence>
<dbReference type="FunFam" id="3.40.50.300:FF:000214">
    <property type="entry name" value="Mitofusin 2"/>
    <property type="match status" value="1"/>
</dbReference>
<dbReference type="InterPro" id="IPR006884">
    <property type="entry name" value="Fzo/mitofusin_HR2"/>
</dbReference>
<dbReference type="InterPro" id="IPR045063">
    <property type="entry name" value="Dynamin_N"/>
</dbReference>
<dbReference type="GO" id="GO:0051646">
    <property type="term" value="P:mitochondrion localization"/>
    <property type="evidence" value="ECO:0007669"/>
    <property type="project" value="TreeGrafter"/>
</dbReference>
<dbReference type="STRING" id="333673.A0A3M0IS88"/>
<dbReference type="InterPro" id="IPR027094">
    <property type="entry name" value="Mitofusin_fam"/>
</dbReference>
<evidence type="ECO:0000256" key="2">
    <source>
        <dbReference type="ARBA" id="ARBA00022692"/>
    </source>
</evidence>
<evidence type="ECO:0000256" key="4">
    <source>
        <dbReference type="ARBA" id="ARBA00022787"/>
    </source>
</evidence>
<reference evidence="17 18" key="1">
    <citation type="submission" date="2018-07" db="EMBL/GenBank/DDBJ databases">
        <title>A high quality draft genome assembly of the barn swallow (H. rustica rustica).</title>
        <authorList>
            <person name="Formenti G."/>
            <person name="Chiara M."/>
            <person name="Poveda L."/>
            <person name="Francoijs K.-J."/>
            <person name="Bonisoli-Alquati A."/>
            <person name="Canova L."/>
            <person name="Gianfranceschi L."/>
            <person name="Horner D.S."/>
            <person name="Saino N."/>
        </authorList>
    </citation>
    <scope>NUCLEOTIDE SEQUENCE [LARGE SCALE GENOMIC DNA]</scope>
    <source>
        <strain evidence="17">Chelidonia</strain>
        <tissue evidence="17">Blood</tissue>
    </source>
</reference>
<sequence length="1601" mass="179742">MSLLFTRSNSIVAVKKDKRHMAEVNASPLKHFVTAKKKINGIFEQLAAYINESSLFLEETHKNAELDPVTTEEQVLEVKGYLSKVSGISEVLARRHMKVAFFGRTSNGKSTVINAMLWDKVLPSGIGHTTNCFLRVEGTDGREAFLLTEGSEEKKSVKTVNQLAHALHQDEHLNAGSLVSVMWPNSKCSLLKDDLVLMDSPGIDVTTELDSWIDKFCLDADVFVLVANSESTLMQTEKQFFHKVNERLSRPNIFILNNRWDASASEPEYMEEVRRQHMERCTSFLVDELGVVDRAQAGDRIFFVSAKEVLNARIQRAQGMPEGGGALADGFQVRMLEFQNFERRFEECISQSAVKTKFEQHTVRAKQIAEDVRLIMDSVHIAAQEQRVYCLEMREERQDRLGFIDKQLELLTQDYKRKIKQITEEVERQVSNAMAEEIRRLSVLVDEYQADFHPSQVVLKVYKSELHKHIEEGLGRNMSDRCSSAITTSLQTMQQEMIDGLKPLLPVSMRGQIDMLIPRQCFMLSYDLNCDKLCADFQEDIEFHFSLGWTMLVNRFLGPKNGRRALMGYNDQVQRPLTPANPSLPPLPQGSMTQEELMVSMVTGLASLTSRTSMGIIVVGGVVWKAVGWRLIALSFGLYGLLYVYERLTWTTKAKERAFKRQFVEYAGEKLQLIVSYTGSNCSHQVQQELAGTFAHLCQQVDVTRENLEQEISAMNKKIEVLDSLQSKAKLLRMDLELLKRLRQASQDLLQRLRMKQEELRKELLNKQLLPASLHSSTAADRCVPSPSRVKENQVDAVKSTADPEVFVETRAGPALSSSPKPSISDRGVQQQQVKTQEGFDSNFPEKEENVTPGSAITCGRGISRVDGDGHAQGSPEKESFFLGHGENRKQSALLQGFHEKTHPGPSLSRVQNKETSEQHEVIREPHIPESVLLTSRSKGLKKKACHVTFQPDTEEDAIPVSSWSAHPFLGYDWIAGLLDTKSPVTEKSEQYFSELQEFRQSNRETCIHQQHLEPKALDCTGPEQELDLISHKCVYCYRLNQRLFSIPVDPESACPVCNIPRAHQSPGTLEEPAYVRVSIPRSALLPAHKYKAHRRRSFEPADDLALHSTSLTPAHSCDTLENWFYDEALQSCCYQCPSGYIKKKACPLDPAEDCMTCGPDQYLNNAFPKPRCDACVSCSKEPDLVEKQPCSFNSSRTCECRPGLFCQTTVKDTCTRCQHHSACKPGFGVKIRGGNSYLASLSFLVLETGLDLMHFIWSVLSHYFYLGTSTNDVTCEECPPGTFSDQNSSTDICKPHTNCAKLNKVMLRKGNATHDQVCLDQLPTYLTPSTLSVRSSNETSNSDLRMFKENLVTSASGDLLSVTTSENPSSAPEEKAQAPTSAKEEMTTGGVVLWAVVVSVTVLLGGMLIFWKRKVCKERILVLRRKRSDLMNKCAVSVDNIPKEIAFHAKKIILTTESGPEEEELIDRTLPLETNNNLVSSTEKAQSPHWSVTDVTPSSGNAPDCPVDSRVRDHTNNRIEKLYIMKADTVIVGSVSEVPSGKNCALRGCESNLDAQESMEEELEMHYPEQETESFPGNDVMVPVEEEGKEFHHPTTATEK</sequence>
<feature type="transmembrane region" description="Helical" evidence="14">
    <location>
        <begin position="1392"/>
        <end position="1412"/>
    </location>
</feature>
<feature type="region of interest" description="Disordered" evidence="13">
    <location>
        <begin position="811"/>
        <end position="857"/>
    </location>
</feature>
<keyword evidence="10 14" id="KW-0472">Membrane</keyword>
<evidence type="ECO:0000256" key="8">
    <source>
        <dbReference type="ARBA" id="ARBA00023128"/>
    </source>
</evidence>
<keyword evidence="6 14" id="KW-1133">Transmembrane helix</keyword>
<protein>
    <recommendedName>
        <fullName evidence="19">Dynamin-type G domain-containing protein</fullName>
    </recommendedName>
</protein>
<dbReference type="Pfam" id="PF00350">
    <property type="entry name" value="Dynamin_N"/>
    <property type="match status" value="1"/>
</dbReference>
<feature type="region of interest" description="Disordered" evidence="13">
    <location>
        <begin position="778"/>
        <end position="798"/>
    </location>
</feature>
<evidence type="ECO:0000256" key="11">
    <source>
        <dbReference type="PROSITE-ProRule" id="PRU00206"/>
    </source>
</evidence>
<dbReference type="GO" id="GO:0008053">
    <property type="term" value="P:mitochondrial fusion"/>
    <property type="evidence" value="ECO:0007669"/>
    <property type="project" value="InterPro"/>
</dbReference>
<dbReference type="SUPFAM" id="SSF111479">
    <property type="entry name" value="Fzo-like conserved region"/>
    <property type="match status" value="1"/>
</dbReference>
<feature type="compositionally biased region" description="Polar residues" evidence="13">
    <location>
        <begin position="816"/>
        <end position="840"/>
    </location>
</feature>
<evidence type="ECO:0000256" key="6">
    <source>
        <dbReference type="ARBA" id="ARBA00022989"/>
    </source>
</evidence>
<name>A0A3M0IS88_HIRRU</name>
<dbReference type="Pfam" id="PF15734">
    <property type="entry name" value="MIIP"/>
    <property type="match status" value="1"/>
</dbReference>
<evidence type="ECO:0000256" key="9">
    <source>
        <dbReference type="ARBA" id="ARBA00023134"/>
    </source>
</evidence>
<evidence type="ECO:0000313" key="18">
    <source>
        <dbReference type="Proteomes" id="UP000269221"/>
    </source>
</evidence>
<keyword evidence="8" id="KW-0496">Mitochondrion</keyword>
<feature type="domain" description="Dynamin-type G" evidence="16">
    <location>
        <begin position="93"/>
        <end position="342"/>
    </location>
</feature>
<dbReference type="Gene3D" id="2.10.50.10">
    <property type="entry name" value="Tumor Necrosis Factor Receptor, subunit A, domain 2"/>
    <property type="match status" value="2"/>
</dbReference>
<evidence type="ECO:0000313" key="17">
    <source>
        <dbReference type="EMBL" id="RMB91714.1"/>
    </source>
</evidence>
<dbReference type="InterPro" id="IPR030381">
    <property type="entry name" value="G_DYNAMIN_dom"/>
</dbReference>
<evidence type="ECO:0000256" key="10">
    <source>
        <dbReference type="ARBA" id="ARBA00023136"/>
    </source>
</evidence>
<keyword evidence="18" id="KW-1185">Reference proteome</keyword>
<feature type="coiled-coil region" evidence="12">
    <location>
        <begin position="698"/>
        <end position="770"/>
    </location>
</feature>
<accession>A0A3M0IS88</accession>
<evidence type="ECO:0000256" key="5">
    <source>
        <dbReference type="ARBA" id="ARBA00022801"/>
    </source>
</evidence>
<dbReference type="GO" id="GO:0030336">
    <property type="term" value="P:negative regulation of cell migration"/>
    <property type="evidence" value="ECO:0007669"/>
    <property type="project" value="InterPro"/>
</dbReference>
<evidence type="ECO:0000259" key="16">
    <source>
        <dbReference type="PROSITE" id="PS51718"/>
    </source>
</evidence>
<keyword evidence="2 14" id="KW-0812">Transmembrane</keyword>
<dbReference type="PROSITE" id="PS00652">
    <property type="entry name" value="TNFR_NGFR_1"/>
    <property type="match status" value="1"/>
</dbReference>
<feature type="domain" description="TNFR-Cys" evidence="15">
    <location>
        <begin position="1278"/>
        <end position="1319"/>
    </location>
</feature>
<dbReference type="Gene3D" id="1.20.5.110">
    <property type="match status" value="1"/>
</dbReference>
<organism evidence="17 18">
    <name type="scientific">Hirundo rustica rustica</name>
    <dbReference type="NCBI Taxonomy" id="333673"/>
    <lineage>
        <taxon>Eukaryota</taxon>
        <taxon>Metazoa</taxon>
        <taxon>Chordata</taxon>
        <taxon>Craniata</taxon>
        <taxon>Vertebrata</taxon>
        <taxon>Euteleostomi</taxon>
        <taxon>Archelosauria</taxon>
        <taxon>Archosauria</taxon>
        <taxon>Dinosauria</taxon>
        <taxon>Saurischia</taxon>
        <taxon>Theropoda</taxon>
        <taxon>Coelurosauria</taxon>
        <taxon>Aves</taxon>
        <taxon>Neognathae</taxon>
        <taxon>Neoaves</taxon>
        <taxon>Telluraves</taxon>
        <taxon>Australaves</taxon>
        <taxon>Passeriformes</taxon>
        <taxon>Sylvioidea</taxon>
        <taxon>Hirundinidae</taxon>
        <taxon>Hirundo</taxon>
    </lineage>
</organism>
<feature type="region of interest" description="Disordered" evidence="13">
    <location>
        <begin position="1362"/>
        <end position="1382"/>
    </location>
</feature>
<evidence type="ECO:0000256" key="14">
    <source>
        <dbReference type="SAM" id="Phobius"/>
    </source>
</evidence>
<feature type="compositionally biased region" description="Polar residues" evidence="13">
    <location>
        <begin position="1362"/>
        <end position="1371"/>
    </location>
</feature>
<dbReference type="PROSITE" id="PS50050">
    <property type="entry name" value="TNFR_NGFR_2"/>
    <property type="match status" value="1"/>
</dbReference>
<evidence type="ECO:0000256" key="7">
    <source>
        <dbReference type="ARBA" id="ARBA00023054"/>
    </source>
</evidence>
<dbReference type="OrthoDB" id="6256226at2759"/>
<feature type="compositionally biased region" description="Polar residues" evidence="13">
    <location>
        <begin position="1482"/>
        <end position="1502"/>
    </location>
</feature>
<gene>
    <name evidence="17" type="ORF">DUI87_31944</name>
</gene>
<evidence type="ECO:0008006" key="19">
    <source>
        <dbReference type="Google" id="ProtNLM"/>
    </source>
</evidence>
<dbReference type="PANTHER" id="PTHR10465:SF1">
    <property type="entry name" value="MITOFUSIN-2"/>
    <property type="match status" value="1"/>
</dbReference>
<dbReference type="SUPFAM" id="SSF57586">
    <property type="entry name" value="TNF receptor-like"/>
    <property type="match status" value="2"/>
</dbReference>
<dbReference type="InterPro" id="IPR034002">
    <property type="entry name" value="TNFRSF8_N"/>
</dbReference>
<evidence type="ECO:0000256" key="13">
    <source>
        <dbReference type="SAM" id="MobiDB-lite"/>
    </source>
</evidence>
<dbReference type="SUPFAM" id="SSF52540">
    <property type="entry name" value="P-loop containing nucleoside triphosphate hydrolases"/>
    <property type="match status" value="1"/>
</dbReference>
<dbReference type="InterPro" id="IPR027417">
    <property type="entry name" value="P-loop_NTPase"/>
</dbReference>
<dbReference type="CDD" id="cd09912">
    <property type="entry name" value="DLP_2"/>
    <property type="match status" value="1"/>
</dbReference>
<proteinExistence type="predicted"/>
<keyword evidence="9" id="KW-0342">GTP-binding</keyword>
<feature type="repeat" description="TNFR-Cys" evidence="11">
    <location>
        <begin position="1278"/>
        <end position="1319"/>
    </location>
</feature>
<evidence type="ECO:0000259" key="15">
    <source>
        <dbReference type="PROSITE" id="PS50050"/>
    </source>
</evidence>
<comment type="caution">
    <text evidence="11">Lacks conserved residue(s) required for the propagation of feature annotation.</text>
</comment>
<comment type="caution">
    <text evidence="17">The sequence shown here is derived from an EMBL/GenBank/DDBJ whole genome shotgun (WGS) entry which is preliminary data.</text>
</comment>
<dbReference type="Pfam" id="PF04799">
    <property type="entry name" value="Fzo_mitofusin"/>
    <property type="match status" value="1"/>
</dbReference>
<comment type="subcellular location">
    <subcellularLocation>
        <location evidence="1">Mitochondrion outer membrane</location>
        <topology evidence="1">Multi-pass membrane protein</topology>
    </subcellularLocation>
</comment>
<dbReference type="Proteomes" id="UP000269221">
    <property type="component" value="Unassembled WGS sequence"/>
</dbReference>
<keyword evidence="11" id="KW-1015">Disulfide bond</keyword>
<dbReference type="GO" id="GO:0005525">
    <property type="term" value="F:GTP binding"/>
    <property type="evidence" value="ECO:0007669"/>
    <property type="project" value="UniProtKB-KW"/>
</dbReference>
<dbReference type="CDD" id="cd13409">
    <property type="entry name" value="TNFRSF8"/>
    <property type="match status" value="1"/>
</dbReference>
<dbReference type="SMART" id="SM00208">
    <property type="entry name" value="TNFR"/>
    <property type="match status" value="4"/>
</dbReference>
<dbReference type="EMBL" id="QRBI01000235">
    <property type="protein sequence ID" value="RMB91714.1"/>
    <property type="molecule type" value="Genomic_DNA"/>
</dbReference>
<evidence type="ECO:0000256" key="3">
    <source>
        <dbReference type="ARBA" id="ARBA00022741"/>
    </source>
</evidence>
<feature type="disulfide bond" evidence="11">
    <location>
        <begin position="1279"/>
        <end position="1294"/>
    </location>
</feature>
<dbReference type="Gene3D" id="3.40.50.300">
    <property type="entry name" value="P-loop containing nucleotide triphosphate hydrolases"/>
    <property type="match status" value="1"/>
</dbReference>
<dbReference type="PANTHER" id="PTHR10465">
    <property type="entry name" value="TRANSMEMBRANE GTPASE FZO1"/>
    <property type="match status" value="1"/>
</dbReference>
<dbReference type="GO" id="GO:0003924">
    <property type="term" value="F:GTPase activity"/>
    <property type="evidence" value="ECO:0007669"/>
    <property type="project" value="InterPro"/>
</dbReference>
<feature type="compositionally biased region" description="Basic and acidic residues" evidence="13">
    <location>
        <begin position="1373"/>
        <end position="1382"/>
    </location>
</feature>
<dbReference type="InterPro" id="IPR001368">
    <property type="entry name" value="TNFR/NGFR_Cys_rich_reg"/>
</dbReference>